<feature type="domain" description="Probable transposase IS891/IS1136/IS1341" evidence="6">
    <location>
        <begin position="141"/>
        <end position="238"/>
    </location>
</feature>
<name>A0ABM7TK19_9BURK</name>
<accession>A0ABM7TK19</accession>
<gene>
    <name evidence="8" type="ORF">PTKU64_30610</name>
</gene>
<comment type="similarity">
    <text evidence="2">In the N-terminal section; belongs to the transposase 2 family.</text>
</comment>
<evidence type="ECO:0000259" key="6">
    <source>
        <dbReference type="Pfam" id="PF01385"/>
    </source>
</evidence>
<dbReference type="InterPro" id="IPR001959">
    <property type="entry name" value="Transposase"/>
</dbReference>
<evidence type="ECO:0000256" key="5">
    <source>
        <dbReference type="ARBA" id="ARBA00023172"/>
    </source>
</evidence>
<dbReference type="NCBIfam" id="NF040570">
    <property type="entry name" value="guided_TnpB"/>
    <property type="match status" value="1"/>
</dbReference>
<evidence type="ECO:0000259" key="7">
    <source>
        <dbReference type="Pfam" id="PF07282"/>
    </source>
</evidence>
<dbReference type="EMBL" id="AP024955">
    <property type="protein sequence ID" value="BCZ79386.1"/>
    <property type="molecule type" value="Genomic_DNA"/>
</dbReference>
<keyword evidence="5" id="KW-0233">DNA recombination</keyword>
<evidence type="ECO:0000256" key="1">
    <source>
        <dbReference type="ARBA" id="ARBA00008761"/>
    </source>
</evidence>
<sequence length="344" mass="38565">MAREVNFVWNYCNELSLRIFERERRFASGIELQRYLNGASKEGLGIGSAVFQQIAEEYATRRKQHRKVKLRWRKSGGARRSLGWIPFKARSVVWRNGQVRFQGLHLGVWDSYGLAGYELGAGTISEDSRGRWYLNVSVKAKPAQRSESKRQLGIDLGLKTFAGFSDEQLPNIEAQRFYRDLEPALATAQRARKKRRVKAIHARIANRRKDFLHQLSTRLVRGYCAIFVGNVNAQTLARARHGKSVLDAGWSSFRTMLQYKCADAGVWFHEVDEAFSSQTCSCCGSRTGPKGVAGLGIREWTCGTCDRTHDRDRNAARNILAVGRDRLAGGITALSAHGAAAVEG</sequence>
<dbReference type="Proteomes" id="UP001319874">
    <property type="component" value="Chromosome 1"/>
</dbReference>
<evidence type="ECO:0000256" key="4">
    <source>
        <dbReference type="ARBA" id="ARBA00023125"/>
    </source>
</evidence>
<reference evidence="8 9" key="1">
    <citation type="journal article" date="2022" name="Front. Microbiol.">
        <title>Identification and characterization of a novel class of self-sufficient cytochrome P450 hydroxylase involved in cyclohexanecarboxylate degradation in Paraburkholderia terrae strain KU-64.</title>
        <authorList>
            <person name="Yamamoto T."/>
            <person name="Hasegawa Y."/>
            <person name="Iwaki H."/>
        </authorList>
    </citation>
    <scope>NUCLEOTIDE SEQUENCE [LARGE SCALE GENOMIC DNA]</scope>
    <source>
        <strain evidence="8 9">KU-64</strain>
    </source>
</reference>
<dbReference type="InterPro" id="IPR051399">
    <property type="entry name" value="RNA-guided_DNA_endo/Transpos"/>
</dbReference>
<keyword evidence="4" id="KW-0238">DNA-binding</keyword>
<dbReference type="Pfam" id="PF01385">
    <property type="entry name" value="OrfB_IS605"/>
    <property type="match status" value="1"/>
</dbReference>
<keyword evidence="3" id="KW-0815">Transposition</keyword>
<protein>
    <submittedName>
        <fullName evidence="8">Transposase</fullName>
    </submittedName>
</protein>
<dbReference type="PANTHER" id="PTHR30405">
    <property type="entry name" value="TRANSPOSASE"/>
    <property type="match status" value="1"/>
</dbReference>
<feature type="domain" description="Cas12f1-like TNB" evidence="7">
    <location>
        <begin position="250"/>
        <end position="319"/>
    </location>
</feature>
<dbReference type="Pfam" id="PF07282">
    <property type="entry name" value="Cas12f1-like_TNB"/>
    <property type="match status" value="1"/>
</dbReference>
<evidence type="ECO:0000256" key="2">
    <source>
        <dbReference type="ARBA" id="ARBA00011044"/>
    </source>
</evidence>
<proteinExistence type="inferred from homology"/>
<evidence type="ECO:0000256" key="3">
    <source>
        <dbReference type="ARBA" id="ARBA00022578"/>
    </source>
</evidence>
<evidence type="ECO:0000313" key="9">
    <source>
        <dbReference type="Proteomes" id="UP001319874"/>
    </source>
</evidence>
<evidence type="ECO:0000313" key="8">
    <source>
        <dbReference type="EMBL" id="BCZ79386.1"/>
    </source>
</evidence>
<comment type="similarity">
    <text evidence="1">In the C-terminal section; belongs to the transposase 35 family.</text>
</comment>
<keyword evidence="9" id="KW-1185">Reference proteome</keyword>
<dbReference type="PANTHER" id="PTHR30405:SF25">
    <property type="entry name" value="RNA-GUIDED DNA ENDONUCLEASE INSQ-RELATED"/>
    <property type="match status" value="1"/>
</dbReference>
<organism evidence="8 9">
    <name type="scientific">Paraburkholderia terrae</name>
    <dbReference type="NCBI Taxonomy" id="311230"/>
    <lineage>
        <taxon>Bacteria</taxon>
        <taxon>Pseudomonadati</taxon>
        <taxon>Pseudomonadota</taxon>
        <taxon>Betaproteobacteria</taxon>
        <taxon>Burkholderiales</taxon>
        <taxon>Burkholderiaceae</taxon>
        <taxon>Paraburkholderia</taxon>
    </lineage>
</organism>
<dbReference type="InterPro" id="IPR010095">
    <property type="entry name" value="Cas12f1-like_TNB"/>
</dbReference>